<comment type="caution">
    <text evidence="1">The sequence shown here is derived from an EMBL/GenBank/DDBJ whole genome shotgun (WGS) entry which is preliminary data.</text>
</comment>
<accession>A0ACB7J3U2</accession>
<sequence length="139" mass="14976">MVKSLSPSPANTVSYVVHWCGGSGDVVERVCVIVARLWKVMGSHGTSILQGSGSRPVKAISVQAERTSLVVLSAKVKGEWQFVACTGKIKDAVPGVQDEKEIWVALENCEAHSEADRANVRLDMREVVDMPSLTTVTVL</sequence>
<dbReference type="Proteomes" id="UP000824881">
    <property type="component" value="Unassembled WGS sequence"/>
</dbReference>
<evidence type="ECO:0000313" key="2">
    <source>
        <dbReference type="Proteomes" id="UP000824881"/>
    </source>
</evidence>
<reference evidence="1 2" key="1">
    <citation type="journal article" date="2021" name="Appl. Environ. Microbiol.">
        <title>Genetic linkage and physical mapping for an oyster mushroom Pleurotus cornucopiae and QTL analysis for the trait cap color.</title>
        <authorList>
            <person name="Zhang Y."/>
            <person name="Gao W."/>
            <person name="Sonnenberg A."/>
            <person name="Chen Q."/>
            <person name="Zhang J."/>
            <person name="Huang C."/>
        </authorList>
    </citation>
    <scope>NUCLEOTIDE SEQUENCE [LARGE SCALE GENOMIC DNA]</scope>
    <source>
        <strain evidence="1">CCMSSC00406</strain>
    </source>
</reference>
<keyword evidence="2" id="KW-1185">Reference proteome</keyword>
<name>A0ACB7J3U2_PLECO</name>
<dbReference type="EMBL" id="WQMT02000003">
    <property type="protein sequence ID" value="KAG9225267.1"/>
    <property type="molecule type" value="Genomic_DNA"/>
</dbReference>
<protein>
    <submittedName>
        <fullName evidence="1">Uncharacterized protein</fullName>
    </submittedName>
</protein>
<evidence type="ECO:0000313" key="1">
    <source>
        <dbReference type="EMBL" id="KAG9225267.1"/>
    </source>
</evidence>
<proteinExistence type="predicted"/>
<organism evidence="1 2">
    <name type="scientific">Pleurotus cornucopiae</name>
    <name type="common">Cornucopia mushroom</name>
    <dbReference type="NCBI Taxonomy" id="5321"/>
    <lineage>
        <taxon>Eukaryota</taxon>
        <taxon>Fungi</taxon>
        <taxon>Dikarya</taxon>
        <taxon>Basidiomycota</taxon>
        <taxon>Agaricomycotina</taxon>
        <taxon>Agaricomycetes</taxon>
        <taxon>Agaricomycetidae</taxon>
        <taxon>Agaricales</taxon>
        <taxon>Pleurotineae</taxon>
        <taxon>Pleurotaceae</taxon>
        <taxon>Pleurotus</taxon>
    </lineage>
</organism>
<gene>
    <name evidence="1" type="ORF">CCMSSC00406_0007098</name>
</gene>